<dbReference type="EMBL" id="JAYLLH010000028">
    <property type="protein sequence ID" value="MEC3862766.1"/>
    <property type="molecule type" value="Genomic_DNA"/>
</dbReference>
<accession>A0ABU6HKA1</accession>
<proteinExistence type="predicted"/>
<dbReference type="Proteomes" id="UP001348149">
    <property type="component" value="Unassembled WGS sequence"/>
</dbReference>
<evidence type="ECO:0000313" key="2">
    <source>
        <dbReference type="Proteomes" id="UP001348149"/>
    </source>
</evidence>
<name>A0ABU6HKA1_9RHOB</name>
<reference evidence="1 2" key="1">
    <citation type="submission" date="2024-01" db="EMBL/GenBank/DDBJ databases">
        <title>Mesobacterium rodlantinim sp. nov., isolated from shallow sea hydrothermal systems off Kueishantao Island.</title>
        <authorList>
            <person name="Su Z."/>
            <person name="Tang K."/>
        </authorList>
    </citation>
    <scope>NUCLEOTIDE SEQUENCE [LARGE SCALE GENOMIC DNA]</scope>
    <source>
        <strain evidence="1 2">TK19101</strain>
    </source>
</reference>
<evidence type="ECO:0000313" key="1">
    <source>
        <dbReference type="EMBL" id="MEC3862766.1"/>
    </source>
</evidence>
<sequence length="64" mass="6610">MDVDMLDGHLLLALPAMLVQPVQQHRPCSGQLVGLVEVLASALEGLLADHGAAVAFHRGVVGGD</sequence>
<gene>
    <name evidence="1" type="ORF">VK792_15850</name>
</gene>
<protein>
    <submittedName>
        <fullName evidence="1">Uncharacterized protein</fullName>
    </submittedName>
</protein>
<dbReference type="RefSeq" id="WP_326298794.1">
    <property type="nucleotide sequence ID" value="NZ_JAYLLH010000028.1"/>
</dbReference>
<organism evidence="1 2">
    <name type="scientific">Mesobacterium hydrothermale</name>
    <dbReference type="NCBI Taxonomy" id="3111907"/>
    <lineage>
        <taxon>Bacteria</taxon>
        <taxon>Pseudomonadati</taxon>
        <taxon>Pseudomonadota</taxon>
        <taxon>Alphaproteobacteria</taxon>
        <taxon>Rhodobacterales</taxon>
        <taxon>Roseobacteraceae</taxon>
        <taxon>Mesobacterium</taxon>
    </lineage>
</organism>
<comment type="caution">
    <text evidence="1">The sequence shown here is derived from an EMBL/GenBank/DDBJ whole genome shotgun (WGS) entry which is preliminary data.</text>
</comment>
<keyword evidence="2" id="KW-1185">Reference proteome</keyword>